<name>A0A2N3PWQ4_9PROT</name>
<evidence type="ECO:0000256" key="4">
    <source>
        <dbReference type="ARBA" id="ARBA00022692"/>
    </source>
</evidence>
<gene>
    <name evidence="10" type="ORF">CWS72_09575</name>
</gene>
<dbReference type="OrthoDB" id="345640at2"/>
<feature type="transmembrane region" description="Helical" evidence="8">
    <location>
        <begin position="20"/>
        <end position="38"/>
    </location>
</feature>
<keyword evidence="3" id="KW-1003">Cell membrane</keyword>
<evidence type="ECO:0000256" key="2">
    <source>
        <dbReference type="ARBA" id="ARBA00008914"/>
    </source>
</evidence>
<dbReference type="Proteomes" id="UP000233293">
    <property type="component" value="Unassembled WGS sequence"/>
</dbReference>
<evidence type="ECO:0000256" key="7">
    <source>
        <dbReference type="PROSITE-ProRule" id="PRU00473"/>
    </source>
</evidence>
<dbReference type="PANTHER" id="PTHR30329:SF21">
    <property type="entry name" value="LIPOPROTEIN YIAD-RELATED"/>
    <property type="match status" value="1"/>
</dbReference>
<accession>A0A2N3PWQ4</accession>
<dbReference type="CDD" id="cd07185">
    <property type="entry name" value="OmpA_C-like"/>
    <property type="match status" value="1"/>
</dbReference>
<dbReference type="InterPro" id="IPR006665">
    <property type="entry name" value="OmpA-like"/>
</dbReference>
<keyword evidence="6 7" id="KW-0472">Membrane</keyword>
<keyword evidence="5 8" id="KW-1133">Transmembrane helix</keyword>
<feature type="domain" description="OmpA-like" evidence="9">
    <location>
        <begin position="93"/>
        <end position="221"/>
    </location>
</feature>
<dbReference type="AlphaFoldDB" id="A0A2N3PWQ4"/>
<evidence type="ECO:0000256" key="8">
    <source>
        <dbReference type="SAM" id="Phobius"/>
    </source>
</evidence>
<dbReference type="EMBL" id="PIUM01000008">
    <property type="protein sequence ID" value="PKU24826.1"/>
    <property type="molecule type" value="Genomic_DNA"/>
</dbReference>
<evidence type="ECO:0000259" key="9">
    <source>
        <dbReference type="PROSITE" id="PS51123"/>
    </source>
</evidence>
<dbReference type="RefSeq" id="WP_101250369.1">
    <property type="nucleotide sequence ID" value="NZ_PIUM01000008.1"/>
</dbReference>
<dbReference type="PROSITE" id="PS51123">
    <property type="entry name" value="OMPA_2"/>
    <property type="match status" value="1"/>
</dbReference>
<evidence type="ECO:0000313" key="10">
    <source>
        <dbReference type="EMBL" id="PKU24826.1"/>
    </source>
</evidence>
<sequence>MADNRFNPHKHEENEDWLMSYADMITLLLSFFVLLLSMSHIDPVKFEKVQGGMARDIGKHQTAQPLQELKTEVGQVLRGLKLDDDKVSLGSDQRGLVLEFDAGTFFEPASAKLKEELVPALSKLSETLNSPRYSAFQIEVQGHTDDTPVNTPTYPSNWELSSARATIVVRTFIQYGIDPTRLAAEGFADTRPKVSNHDVTGRPLPVNQAINRRVSVHIFPR</sequence>
<comment type="similarity">
    <text evidence="2">Belongs to the MotB family.</text>
</comment>
<dbReference type="GO" id="GO:0005886">
    <property type="term" value="C:plasma membrane"/>
    <property type="evidence" value="ECO:0007669"/>
    <property type="project" value="UniProtKB-SubCell"/>
</dbReference>
<proteinExistence type="inferred from homology"/>
<dbReference type="Pfam" id="PF00691">
    <property type="entry name" value="OmpA"/>
    <property type="match status" value="1"/>
</dbReference>
<evidence type="ECO:0000256" key="5">
    <source>
        <dbReference type="ARBA" id="ARBA00022989"/>
    </source>
</evidence>
<reference evidence="11" key="1">
    <citation type="submission" date="2017-12" db="EMBL/GenBank/DDBJ databases">
        <title>Draft genome sequence of Telmatospirillum siberiense 26-4b1T, an acidotolerant peatland alphaproteobacterium potentially involved in sulfur cycling.</title>
        <authorList>
            <person name="Hausmann B."/>
            <person name="Pjevac P."/>
            <person name="Schreck K."/>
            <person name="Herbold C.W."/>
            <person name="Daims H."/>
            <person name="Wagner M."/>
            <person name="Pester M."/>
            <person name="Loy A."/>
        </authorList>
    </citation>
    <scope>NUCLEOTIDE SEQUENCE [LARGE SCALE GENOMIC DNA]</scope>
    <source>
        <strain evidence="11">26-4b1</strain>
    </source>
</reference>
<keyword evidence="4 8" id="KW-0812">Transmembrane</keyword>
<dbReference type="PANTHER" id="PTHR30329">
    <property type="entry name" value="STATOR ELEMENT OF FLAGELLAR MOTOR COMPLEX"/>
    <property type="match status" value="1"/>
</dbReference>
<dbReference type="InterPro" id="IPR036737">
    <property type="entry name" value="OmpA-like_sf"/>
</dbReference>
<keyword evidence="11" id="KW-1185">Reference proteome</keyword>
<comment type="caution">
    <text evidence="10">The sequence shown here is derived from an EMBL/GenBank/DDBJ whole genome shotgun (WGS) entry which is preliminary data.</text>
</comment>
<comment type="subcellular location">
    <subcellularLocation>
        <location evidence="1">Cell membrane</location>
        <topology evidence="1">Single-pass membrane protein</topology>
    </subcellularLocation>
</comment>
<evidence type="ECO:0000313" key="11">
    <source>
        <dbReference type="Proteomes" id="UP000233293"/>
    </source>
</evidence>
<dbReference type="InterPro" id="IPR025713">
    <property type="entry name" value="MotB-like_N_dom"/>
</dbReference>
<dbReference type="Gene3D" id="3.30.1330.60">
    <property type="entry name" value="OmpA-like domain"/>
    <property type="match status" value="1"/>
</dbReference>
<evidence type="ECO:0000256" key="3">
    <source>
        <dbReference type="ARBA" id="ARBA00022475"/>
    </source>
</evidence>
<dbReference type="SUPFAM" id="SSF103088">
    <property type="entry name" value="OmpA-like"/>
    <property type="match status" value="1"/>
</dbReference>
<dbReference type="Pfam" id="PF13677">
    <property type="entry name" value="MotB_plug"/>
    <property type="match status" value="1"/>
</dbReference>
<evidence type="ECO:0000256" key="1">
    <source>
        <dbReference type="ARBA" id="ARBA00004162"/>
    </source>
</evidence>
<organism evidence="10 11">
    <name type="scientific">Telmatospirillum siberiense</name>
    <dbReference type="NCBI Taxonomy" id="382514"/>
    <lineage>
        <taxon>Bacteria</taxon>
        <taxon>Pseudomonadati</taxon>
        <taxon>Pseudomonadota</taxon>
        <taxon>Alphaproteobacteria</taxon>
        <taxon>Rhodospirillales</taxon>
        <taxon>Rhodospirillaceae</taxon>
        <taxon>Telmatospirillum</taxon>
    </lineage>
</organism>
<evidence type="ECO:0000256" key="6">
    <source>
        <dbReference type="ARBA" id="ARBA00023136"/>
    </source>
</evidence>
<protein>
    <recommendedName>
        <fullName evidence="9">OmpA-like domain-containing protein</fullName>
    </recommendedName>
</protein>
<dbReference type="InterPro" id="IPR050330">
    <property type="entry name" value="Bact_OuterMem_StrucFunc"/>
</dbReference>